<evidence type="ECO:0000256" key="1">
    <source>
        <dbReference type="SAM" id="MobiDB-lite"/>
    </source>
</evidence>
<dbReference type="EMBL" id="MJFZ01000242">
    <property type="protein sequence ID" value="RAW33305.1"/>
    <property type="molecule type" value="Genomic_DNA"/>
</dbReference>
<keyword evidence="8" id="KW-1185">Reference proteome</keyword>
<evidence type="ECO:0000313" key="8">
    <source>
        <dbReference type="Proteomes" id="UP000251314"/>
    </source>
</evidence>
<dbReference type="VEuPathDB" id="FungiDB:PC110_g10355"/>
<sequence length="196" mass="22365">MASEVPQPANLPLVIDLASGSRDKLEELKYPNLQTFSNRLGGTNLTTFRDATSGVKRVLEPDSNTLEDSFAKAKRMRAMKTTSALISKLDMVETSASNMRGSILETILLLREENERKAELRRAEEDQRRMEELAARDAHRIAEKAKADERRRAENLEMEDRARRDREEARARTQELVMQIGALTKRDYDKRDGSQS</sequence>
<dbReference type="Proteomes" id="UP000774804">
    <property type="component" value="Unassembled WGS sequence"/>
</dbReference>
<dbReference type="PANTHER" id="PTHR34409:SF1">
    <property type="entry name" value="MYB-LIKE DOMAIN-CONTAINING PROTEIN"/>
    <property type="match status" value="1"/>
</dbReference>
<evidence type="ECO:0000313" key="4">
    <source>
        <dbReference type="EMBL" id="KAG2892264.1"/>
    </source>
</evidence>
<dbReference type="EMBL" id="RCMK01001541">
    <property type="protein sequence ID" value="KAG2892264.1"/>
    <property type="molecule type" value="Genomic_DNA"/>
</dbReference>
<gene>
    <name evidence="7" type="ORF">PC110_g10355</name>
    <name evidence="2" type="ORF">PC113_g22875</name>
    <name evidence="3" type="ORF">PC115_g22775</name>
    <name evidence="4" type="ORF">PC117_g24036</name>
    <name evidence="5" type="ORF">PC118_g22922</name>
    <name evidence="6" type="ORF">PC129_g22605</name>
</gene>
<dbReference type="Proteomes" id="UP000251314">
    <property type="component" value="Unassembled WGS sequence"/>
</dbReference>
<dbReference type="Proteomes" id="UP000736787">
    <property type="component" value="Unassembled WGS sequence"/>
</dbReference>
<dbReference type="Proteomes" id="UP000735874">
    <property type="component" value="Unassembled WGS sequence"/>
</dbReference>
<organism evidence="7 8">
    <name type="scientific">Phytophthora cactorum</name>
    <dbReference type="NCBI Taxonomy" id="29920"/>
    <lineage>
        <taxon>Eukaryota</taxon>
        <taxon>Sar</taxon>
        <taxon>Stramenopiles</taxon>
        <taxon>Oomycota</taxon>
        <taxon>Peronosporomycetes</taxon>
        <taxon>Peronosporales</taxon>
        <taxon>Peronosporaceae</taxon>
        <taxon>Phytophthora</taxon>
    </lineage>
</organism>
<dbReference type="Proteomes" id="UP000697107">
    <property type="component" value="Unassembled WGS sequence"/>
</dbReference>
<protein>
    <submittedName>
        <fullName evidence="7">Uncharacterized protein</fullName>
    </submittedName>
</protein>
<name>A0A329S953_9STRA</name>
<dbReference type="EMBL" id="RCML01001949">
    <property type="protein sequence ID" value="KAG2959632.1"/>
    <property type="molecule type" value="Genomic_DNA"/>
</dbReference>
<reference evidence="7 8" key="1">
    <citation type="submission" date="2018-01" db="EMBL/GenBank/DDBJ databases">
        <title>Draft genome of the strawberry crown rot pathogen Phytophthora cactorum.</title>
        <authorList>
            <person name="Armitage A.D."/>
            <person name="Lysoe E."/>
            <person name="Nellist C.F."/>
            <person name="Harrison R.J."/>
            <person name="Brurberg M.B."/>
        </authorList>
    </citation>
    <scope>NUCLEOTIDE SEQUENCE [LARGE SCALE GENOMIC DNA]</scope>
    <source>
        <strain evidence="7 8">10300</strain>
    </source>
</reference>
<evidence type="ECO:0000313" key="5">
    <source>
        <dbReference type="EMBL" id="KAG2959632.1"/>
    </source>
</evidence>
<reference evidence="2" key="2">
    <citation type="submission" date="2018-10" db="EMBL/GenBank/DDBJ databases">
        <title>Effector identification in a new, highly contiguous assembly of the strawberry crown rot pathogen Phytophthora cactorum.</title>
        <authorList>
            <person name="Armitage A.D."/>
            <person name="Nellist C.F."/>
            <person name="Bates H."/>
            <person name="Vickerstaff R.J."/>
            <person name="Harrison R.J."/>
        </authorList>
    </citation>
    <scope>NUCLEOTIDE SEQUENCE</scope>
    <source>
        <strain evidence="2">15-7</strain>
        <strain evidence="3">4032</strain>
        <strain evidence="4">4040</strain>
        <strain evidence="5">P415</strain>
        <strain evidence="6">P421</strain>
    </source>
</reference>
<dbReference type="PANTHER" id="PTHR34409">
    <property type="entry name" value="SET DOMAIN-CONTAINING PROTEIN"/>
    <property type="match status" value="1"/>
</dbReference>
<evidence type="ECO:0000313" key="6">
    <source>
        <dbReference type="EMBL" id="KAG3204231.1"/>
    </source>
</evidence>
<dbReference type="Proteomes" id="UP000760860">
    <property type="component" value="Unassembled WGS sequence"/>
</dbReference>
<comment type="caution">
    <text evidence="7">The sequence shown here is derived from an EMBL/GenBank/DDBJ whole genome shotgun (WGS) entry which is preliminary data.</text>
</comment>
<feature type="region of interest" description="Disordered" evidence="1">
    <location>
        <begin position="140"/>
        <end position="173"/>
    </location>
</feature>
<dbReference type="EMBL" id="RCMG01001881">
    <property type="protein sequence ID" value="KAG2818279.1"/>
    <property type="molecule type" value="Genomic_DNA"/>
</dbReference>
<dbReference type="EMBL" id="RCMI01001993">
    <property type="protein sequence ID" value="KAG2879498.1"/>
    <property type="molecule type" value="Genomic_DNA"/>
</dbReference>
<dbReference type="AlphaFoldDB" id="A0A329S953"/>
<evidence type="ECO:0000313" key="7">
    <source>
        <dbReference type="EMBL" id="RAW33305.1"/>
    </source>
</evidence>
<accession>A0A329S953</accession>
<evidence type="ECO:0000313" key="2">
    <source>
        <dbReference type="EMBL" id="KAG2818279.1"/>
    </source>
</evidence>
<evidence type="ECO:0000313" key="3">
    <source>
        <dbReference type="EMBL" id="KAG2879498.1"/>
    </source>
</evidence>
<dbReference type="EMBL" id="RCMV01002157">
    <property type="protein sequence ID" value="KAG3204231.1"/>
    <property type="molecule type" value="Genomic_DNA"/>
</dbReference>
<proteinExistence type="predicted"/>
<dbReference type="OrthoDB" id="129764at2759"/>